<evidence type="ECO:0000313" key="1">
    <source>
        <dbReference type="EMBL" id="MFD2115885.1"/>
    </source>
</evidence>
<keyword evidence="2" id="KW-1185">Reference proteome</keyword>
<evidence type="ECO:0000313" key="2">
    <source>
        <dbReference type="Proteomes" id="UP001597362"/>
    </source>
</evidence>
<accession>A0ABW4YJH4</accession>
<sequence length="99" mass="11306">MKDFLQRAVSLGLGIVVESKEQIEKLVDDLVKKGEVSKSESTALIEQMVQKGDQVKEQISAIVQEKMQTNSSEQWVTKEEFQRLEARIAQLEQQLTENK</sequence>
<dbReference type="EMBL" id="JBHUHO010000029">
    <property type="protein sequence ID" value="MFD2115885.1"/>
    <property type="molecule type" value="Genomic_DNA"/>
</dbReference>
<proteinExistence type="predicted"/>
<dbReference type="RefSeq" id="WP_377771511.1">
    <property type="nucleotide sequence ID" value="NZ_JBHUHO010000029.1"/>
</dbReference>
<protein>
    <submittedName>
        <fullName evidence="1">Phasin family protein</fullName>
    </submittedName>
</protein>
<dbReference type="Proteomes" id="UP001597362">
    <property type="component" value="Unassembled WGS sequence"/>
</dbReference>
<organism evidence="1 2">
    <name type="scientific">Paenibacillus yanchengensis</name>
    <dbReference type="NCBI Taxonomy" id="2035833"/>
    <lineage>
        <taxon>Bacteria</taxon>
        <taxon>Bacillati</taxon>
        <taxon>Bacillota</taxon>
        <taxon>Bacilli</taxon>
        <taxon>Bacillales</taxon>
        <taxon>Paenibacillaceae</taxon>
        <taxon>Paenibacillus</taxon>
    </lineage>
</organism>
<gene>
    <name evidence="1" type="ORF">ACFSJH_09140</name>
</gene>
<comment type="caution">
    <text evidence="1">The sequence shown here is derived from an EMBL/GenBank/DDBJ whole genome shotgun (WGS) entry which is preliminary data.</text>
</comment>
<name>A0ABW4YJH4_9BACL</name>
<reference evidence="2" key="1">
    <citation type="journal article" date="2019" name="Int. J. Syst. Evol. Microbiol.">
        <title>The Global Catalogue of Microorganisms (GCM) 10K type strain sequencing project: providing services to taxonomists for standard genome sequencing and annotation.</title>
        <authorList>
            <consortium name="The Broad Institute Genomics Platform"/>
            <consortium name="The Broad Institute Genome Sequencing Center for Infectious Disease"/>
            <person name="Wu L."/>
            <person name="Ma J."/>
        </authorList>
    </citation>
    <scope>NUCLEOTIDE SEQUENCE [LARGE SCALE GENOMIC DNA]</scope>
    <source>
        <strain evidence="2">GH52</strain>
    </source>
</reference>
<dbReference type="NCBIfam" id="NF047773">
    <property type="entry name" value="phas_rel_Lepto"/>
    <property type="match status" value="1"/>
</dbReference>